<protein>
    <submittedName>
        <fullName evidence="2">Uncharacterized protein</fullName>
    </submittedName>
</protein>
<feature type="signal peptide" evidence="1">
    <location>
        <begin position="1"/>
        <end position="24"/>
    </location>
</feature>
<proteinExistence type="predicted"/>
<accession>A0A9P8C9I0</accession>
<dbReference type="EMBL" id="MU251364">
    <property type="protein sequence ID" value="KAG9238888.1"/>
    <property type="molecule type" value="Genomic_DNA"/>
</dbReference>
<name>A0A9P8C9I0_9HELO</name>
<sequence length="175" mass="18648">MPTSPNMFSSSILAVLACAVTALAAPLSSNVLPGDLVPRAINTALPLSRPFCAPTDPGTCTLAVRWATEPTADGHELTLYNSHCRRIGDLSDVPTNPGEFNLYSELPYVVVGNSNFPYFKYKTGRYNDQSAGSSALKRVCEIGSGAAETPGVVNVCRFKCEAGGWDDARDDDPVF</sequence>
<evidence type="ECO:0000256" key="1">
    <source>
        <dbReference type="SAM" id="SignalP"/>
    </source>
</evidence>
<comment type="caution">
    <text evidence="2">The sequence shown here is derived from an EMBL/GenBank/DDBJ whole genome shotgun (WGS) entry which is preliminary data.</text>
</comment>
<dbReference type="OrthoDB" id="3531507at2759"/>
<evidence type="ECO:0000313" key="3">
    <source>
        <dbReference type="Proteomes" id="UP000824998"/>
    </source>
</evidence>
<organism evidence="2 3">
    <name type="scientific">Amylocarpus encephaloides</name>
    <dbReference type="NCBI Taxonomy" id="45428"/>
    <lineage>
        <taxon>Eukaryota</taxon>
        <taxon>Fungi</taxon>
        <taxon>Dikarya</taxon>
        <taxon>Ascomycota</taxon>
        <taxon>Pezizomycotina</taxon>
        <taxon>Leotiomycetes</taxon>
        <taxon>Helotiales</taxon>
        <taxon>Helotiales incertae sedis</taxon>
        <taxon>Amylocarpus</taxon>
    </lineage>
</organism>
<keyword evidence="1" id="KW-0732">Signal</keyword>
<dbReference type="AlphaFoldDB" id="A0A9P8C9I0"/>
<keyword evidence="3" id="KW-1185">Reference proteome</keyword>
<evidence type="ECO:0000313" key="2">
    <source>
        <dbReference type="EMBL" id="KAG9238888.1"/>
    </source>
</evidence>
<dbReference type="Proteomes" id="UP000824998">
    <property type="component" value="Unassembled WGS sequence"/>
</dbReference>
<reference evidence="2" key="1">
    <citation type="journal article" date="2021" name="IMA Fungus">
        <title>Genomic characterization of three marine fungi, including Emericellopsis atlantica sp. nov. with signatures of a generalist lifestyle and marine biomass degradation.</title>
        <authorList>
            <person name="Hagestad O.C."/>
            <person name="Hou L."/>
            <person name="Andersen J.H."/>
            <person name="Hansen E.H."/>
            <person name="Altermark B."/>
            <person name="Li C."/>
            <person name="Kuhnert E."/>
            <person name="Cox R.J."/>
            <person name="Crous P.W."/>
            <person name="Spatafora J.W."/>
            <person name="Lail K."/>
            <person name="Amirebrahimi M."/>
            <person name="Lipzen A."/>
            <person name="Pangilinan J."/>
            <person name="Andreopoulos W."/>
            <person name="Hayes R.D."/>
            <person name="Ng V."/>
            <person name="Grigoriev I.V."/>
            <person name="Jackson S.A."/>
            <person name="Sutton T.D.S."/>
            <person name="Dobson A.D.W."/>
            <person name="Rama T."/>
        </authorList>
    </citation>
    <scope>NUCLEOTIDE SEQUENCE</scope>
    <source>
        <strain evidence="2">TRa018bII</strain>
    </source>
</reference>
<feature type="chain" id="PRO_5040303286" evidence="1">
    <location>
        <begin position="25"/>
        <end position="175"/>
    </location>
</feature>
<gene>
    <name evidence="2" type="ORF">BJ875DRAFT_449785</name>
</gene>